<accession>A0A1V9GA27</accession>
<dbReference type="Proteomes" id="UP000192796">
    <property type="component" value="Unassembled WGS sequence"/>
</dbReference>
<dbReference type="InterPro" id="IPR045800">
    <property type="entry name" value="HMBD"/>
</dbReference>
<feature type="domain" description="Heavy metal binding" evidence="1">
    <location>
        <begin position="54"/>
        <end position="77"/>
    </location>
</feature>
<dbReference type="EMBL" id="LVYD01000001">
    <property type="protein sequence ID" value="OQP67427.1"/>
    <property type="molecule type" value="Genomic_DNA"/>
</dbReference>
<dbReference type="GO" id="GO:0046872">
    <property type="term" value="F:metal ion binding"/>
    <property type="evidence" value="ECO:0007669"/>
    <property type="project" value="InterPro"/>
</dbReference>
<reference evidence="2 3" key="1">
    <citation type="submission" date="2016-03" db="EMBL/GenBank/DDBJ databases">
        <title>Niastella vici sp. nov., isolated from farmland soil.</title>
        <authorList>
            <person name="Chen L."/>
            <person name="Wang D."/>
            <person name="Yang S."/>
            <person name="Wang G."/>
        </authorList>
    </citation>
    <scope>NUCLEOTIDE SEQUENCE [LARGE SCALE GENOMIC DNA]</scope>
    <source>
        <strain evidence="2 3">DJ57</strain>
    </source>
</reference>
<dbReference type="AlphaFoldDB" id="A0A1V9GA27"/>
<evidence type="ECO:0000313" key="2">
    <source>
        <dbReference type="EMBL" id="OQP67427.1"/>
    </source>
</evidence>
<organism evidence="2 3">
    <name type="scientific">Niastella vici</name>
    <dbReference type="NCBI Taxonomy" id="1703345"/>
    <lineage>
        <taxon>Bacteria</taxon>
        <taxon>Pseudomonadati</taxon>
        <taxon>Bacteroidota</taxon>
        <taxon>Chitinophagia</taxon>
        <taxon>Chitinophagales</taxon>
        <taxon>Chitinophagaceae</taxon>
        <taxon>Niastella</taxon>
    </lineage>
</organism>
<gene>
    <name evidence="2" type="ORF">A3860_03510</name>
</gene>
<keyword evidence="3" id="KW-1185">Reference proteome</keyword>
<feature type="domain" description="Heavy metal binding" evidence="1">
    <location>
        <begin position="25"/>
        <end position="51"/>
    </location>
</feature>
<comment type="caution">
    <text evidence="2">The sequence shown here is derived from an EMBL/GenBank/DDBJ whole genome shotgun (WGS) entry which is preliminary data.</text>
</comment>
<evidence type="ECO:0000313" key="3">
    <source>
        <dbReference type="Proteomes" id="UP000192796"/>
    </source>
</evidence>
<protein>
    <recommendedName>
        <fullName evidence="1">Heavy metal binding domain-containing protein</fullName>
    </recommendedName>
</protein>
<name>A0A1V9GA27_9BACT</name>
<evidence type="ECO:0000259" key="1">
    <source>
        <dbReference type="Pfam" id="PF19335"/>
    </source>
</evidence>
<dbReference type="STRING" id="1703345.A3860_03510"/>
<proteinExistence type="predicted"/>
<dbReference type="Pfam" id="PF19335">
    <property type="entry name" value="HMBD"/>
    <property type="match status" value="2"/>
</dbReference>
<sequence length="96" mass="10636">MYVGFSQNKKTTKAKADTSAVPKIYTCPMHPDVLSDKPGRCPHCGMALLEKITYVCPMHPDVVSDKPGKCPKCGMLLKIRSDKPVPAHKHDSIRKM</sequence>